<organism evidence="8 9">
    <name type="scientific">Candidatus Kuenenbacteria bacterium CG2_30_39_24</name>
    <dbReference type="NCBI Taxonomy" id="1805236"/>
    <lineage>
        <taxon>Bacteria</taxon>
        <taxon>Candidatus Kueneniibacteriota</taxon>
    </lineage>
</organism>
<dbReference type="Proteomes" id="UP000183922">
    <property type="component" value="Unassembled WGS sequence"/>
</dbReference>
<dbReference type="SUPFAM" id="SSF53649">
    <property type="entry name" value="Alkaline phosphatase-like"/>
    <property type="match status" value="1"/>
</dbReference>
<feature type="transmembrane region" description="Helical" evidence="6">
    <location>
        <begin position="117"/>
        <end position="139"/>
    </location>
</feature>
<reference evidence="8 9" key="1">
    <citation type="journal article" date="2016" name="Environ. Microbiol.">
        <title>Genomic resolution of a cold subsurface aquifer community provides metabolic insights for novel microbes adapted to high CO concentrations.</title>
        <authorList>
            <person name="Probst A.J."/>
            <person name="Castelle C.J."/>
            <person name="Singh A."/>
            <person name="Brown C.T."/>
            <person name="Anantharaman K."/>
            <person name="Sharon I."/>
            <person name="Hug L.A."/>
            <person name="Burstein D."/>
            <person name="Emerson J.B."/>
            <person name="Thomas B.C."/>
            <person name="Banfield J.F."/>
        </authorList>
    </citation>
    <scope>NUCLEOTIDE SEQUENCE [LARGE SCALE GENOMIC DNA]</scope>
    <source>
        <strain evidence="8">CG2_30_39_24</strain>
    </source>
</reference>
<proteinExistence type="predicted"/>
<comment type="subcellular location">
    <subcellularLocation>
        <location evidence="1">Cell membrane</location>
        <topology evidence="1">Multi-pass membrane protein</topology>
    </subcellularLocation>
</comment>
<evidence type="ECO:0000256" key="5">
    <source>
        <dbReference type="ARBA" id="ARBA00023136"/>
    </source>
</evidence>
<protein>
    <recommendedName>
        <fullName evidence="7">Sulfatase N-terminal domain-containing protein</fullName>
    </recommendedName>
</protein>
<keyword evidence="5 6" id="KW-0472">Membrane</keyword>
<feature type="domain" description="Sulfatase N-terminal" evidence="7">
    <location>
        <begin position="241"/>
        <end position="505"/>
    </location>
</feature>
<sequence>MLKDNKIYKGISYLFNFYHQRIKIVSLALYLIANLLLFMILYYNVFLIGFVQFIQFNFIILLLLYLMEKIKCPRFFYYPFIFLIIAFQFVLCLYNSVLHDDLIFSAVKSNIADLDKIIFHYQASLLIFFLLVMVCVFSLVKIKNQIKHKSYYLIFLLFIIISAFFSQPYQNKLYLFAKSIIWQDEIIKYYQRQRDSWINQSIANRQKIDQQISGLNKANLPSYLDNIIILHLESVNKHLVSRQHTPNFLDISSQGVFFPNFYGNSVQTILAQENILCSLPSSFNFNLVQTGKSRKVLCLPEILKKIGYRSFFYESDNSINFASTGDFMKDLLFDYIYAGDDFMPPASPLYKWGYREDVYYHEVFKHLQQRKQEKLNFLYIAVSSTNHTPFDIPLEYQNMVPYKDPKTLEQRISDTMFLQDKHLLVAWQEIDKMFPQKNYILIILGDHGYPAGIHSAHIFNAVGSSQENFFAPAIIILGRQKEYQNKIIQTKFSQMDILPSILSLFKLGLPVTQFSQNFFAQHQKNALDEVGSTNRSVAVGGLIPPASDTFGAGFAQEEGIKTRKNTKTILIQPYSNQYINIIDNHLKYKYDSKNKLFILYDLLQDPDEKNGQIIGQNDEDNLNIIKQLIP</sequence>
<evidence type="ECO:0000256" key="6">
    <source>
        <dbReference type="SAM" id="Phobius"/>
    </source>
</evidence>
<name>A0A1J5F9F7_9BACT</name>
<gene>
    <name evidence="8" type="ORF">AUK13_00715</name>
</gene>
<dbReference type="AlphaFoldDB" id="A0A1J5F9F7"/>
<evidence type="ECO:0000256" key="1">
    <source>
        <dbReference type="ARBA" id="ARBA00004651"/>
    </source>
</evidence>
<dbReference type="PANTHER" id="PTHR47371:SF3">
    <property type="entry name" value="PHOSPHOGLYCEROL TRANSFERASE I"/>
    <property type="match status" value="1"/>
</dbReference>
<dbReference type="STRING" id="1805236.AUK13_00715"/>
<dbReference type="InterPro" id="IPR017850">
    <property type="entry name" value="Alkaline_phosphatase_core_sf"/>
</dbReference>
<dbReference type="InterPro" id="IPR000917">
    <property type="entry name" value="Sulfatase_N"/>
</dbReference>
<dbReference type="PANTHER" id="PTHR47371">
    <property type="entry name" value="LIPOTEICHOIC ACID SYNTHASE"/>
    <property type="match status" value="1"/>
</dbReference>
<keyword evidence="4 6" id="KW-1133">Transmembrane helix</keyword>
<dbReference type="InterPro" id="IPR050448">
    <property type="entry name" value="OpgB/LTA_synthase_biosynth"/>
</dbReference>
<keyword evidence="2" id="KW-1003">Cell membrane</keyword>
<evidence type="ECO:0000259" key="7">
    <source>
        <dbReference type="Pfam" id="PF00884"/>
    </source>
</evidence>
<evidence type="ECO:0000313" key="9">
    <source>
        <dbReference type="Proteomes" id="UP000183922"/>
    </source>
</evidence>
<dbReference type="GO" id="GO:0005886">
    <property type="term" value="C:plasma membrane"/>
    <property type="evidence" value="ECO:0007669"/>
    <property type="project" value="UniProtKB-SubCell"/>
</dbReference>
<feature type="transmembrane region" description="Helical" evidence="6">
    <location>
        <begin position="151"/>
        <end position="169"/>
    </location>
</feature>
<feature type="transmembrane region" description="Helical" evidence="6">
    <location>
        <begin position="75"/>
        <end position="97"/>
    </location>
</feature>
<dbReference type="Pfam" id="PF00884">
    <property type="entry name" value="Sulfatase"/>
    <property type="match status" value="1"/>
</dbReference>
<accession>A0A1J5F9F7</accession>
<evidence type="ECO:0000256" key="2">
    <source>
        <dbReference type="ARBA" id="ARBA00022475"/>
    </source>
</evidence>
<comment type="caution">
    <text evidence="8">The sequence shown here is derived from an EMBL/GenBank/DDBJ whole genome shotgun (WGS) entry which is preliminary data.</text>
</comment>
<dbReference type="EMBL" id="MNYR01000012">
    <property type="protein sequence ID" value="OIP56547.1"/>
    <property type="molecule type" value="Genomic_DNA"/>
</dbReference>
<dbReference type="Gene3D" id="3.40.720.10">
    <property type="entry name" value="Alkaline Phosphatase, subunit A"/>
    <property type="match status" value="1"/>
</dbReference>
<evidence type="ECO:0000256" key="4">
    <source>
        <dbReference type="ARBA" id="ARBA00022989"/>
    </source>
</evidence>
<evidence type="ECO:0000313" key="8">
    <source>
        <dbReference type="EMBL" id="OIP56547.1"/>
    </source>
</evidence>
<feature type="transmembrane region" description="Helical" evidence="6">
    <location>
        <begin position="46"/>
        <end position="66"/>
    </location>
</feature>
<feature type="transmembrane region" description="Helical" evidence="6">
    <location>
        <begin position="21"/>
        <end position="40"/>
    </location>
</feature>
<keyword evidence="3 6" id="KW-0812">Transmembrane</keyword>
<evidence type="ECO:0000256" key="3">
    <source>
        <dbReference type="ARBA" id="ARBA00022692"/>
    </source>
</evidence>